<dbReference type="EMBL" id="MCGN01000003">
    <property type="protein sequence ID" value="ORY99167.1"/>
    <property type="molecule type" value="Genomic_DNA"/>
</dbReference>
<dbReference type="AlphaFoldDB" id="A0A1X2HJC6"/>
<reference evidence="1 2" key="1">
    <citation type="submission" date="2016-07" db="EMBL/GenBank/DDBJ databases">
        <title>Pervasive Adenine N6-methylation of Active Genes in Fungi.</title>
        <authorList>
            <consortium name="DOE Joint Genome Institute"/>
            <person name="Mondo S.J."/>
            <person name="Dannebaum R.O."/>
            <person name="Kuo R.C."/>
            <person name="Labutti K."/>
            <person name="Haridas S."/>
            <person name="Kuo A."/>
            <person name="Salamov A."/>
            <person name="Ahrendt S.R."/>
            <person name="Lipzen A."/>
            <person name="Sullivan W."/>
            <person name="Andreopoulos W.B."/>
            <person name="Clum A."/>
            <person name="Lindquist E."/>
            <person name="Daum C."/>
            <person name="Ramamoorthy G.K."/>
            <person name="Gryganskyi A."/>
            <person name="Culley D."/>
            <person name="Magnuson J.K."/>
            <person name="James T.Y."/>
            <person name="O'Malley M.A."/>
            <person name="Stajich J.E."/>
            <person name="Spatafora J.W."/>
            <person name="Visel A."/>
            <person name="Grigoriev I.V."/>
        </authorList>
    </citation>
    <scope>NUCLEOTIDE SEQUENCE [LARGE SCALE GENOMIC DNA]</scope>
    <source>
        <strain evidence="1 2">NRRL 2496</strain>
    </source>
</reference>
<comment type="caution">
    <text evidence="1">The sequence shown here is derived from an EMBL/GenBank/DDBJ whole genome shotgun (WGS) entry which is preliminary data.</text>
</comment>
<organism evidence="1 2">
    <name type="scientific">Syncephalastrum racemosum</name>
    <name type="common">Filamentous fungus</name>
    <dbReference type="NCBI Taxonomy" id="13706"/>
    <lineage>
        <taxon>Eukaryota</taxon>
        <taxon>Fungi</taxon>
        <taxon>Fungi incertae sedis</taxon>
        <taxon>Mucoromycota</taxon>
        <taxon>Mucoromycotina</taxon>
        <taxon>Mucoromycetes</taxon>
        <taxon>Mucorales</taxon>
        <taxon>Syncephalastraceae</taxon>
        <taxon>Syncephalastrum</taxon>
    </lineage>
</organism>
<evidence type="ECO:0008006" key="3">
    <source>
        <dbReference type="Google" id="ProtNLM"/>
    </source>
</evidence>
<keyword evidence="2" id="KW-1185">Reference proteome</keyword>
<feature type="non-terminal residue" evidence="1">
    <location>
        <position position="90"/>
    </location>
</feature>
<dbReference type="Proteomes" id="UP000242180">
    <property type="component" value="Unassembled WGS sequence"/>
</dbReference>
<sequence>KSTTPPYSQRQLAEWAKDEFGLTKKPSQSTISAILKEEEKYMQMENDKLDAKRVKRPLAPEMEEVLFAFVDDMAKNNMPLTRDSIIYYAK</sequence>
<feature type="non-terminal residue" evidence="1">
    <location>
        <position position="1"/>
    </location>
</feature>
<dbReference type="STRING" id="13706.A0A1X2HJC6"/>
<evidence type="ECO:0000313" key="1">
    <source>
        <dbReference type="EMBL" id="ORY99167.1"/>
    </source>
</evidence>
<dbReference type="OMA" id="FAFVDDM"/>
<dbReference type="InParanoid" id="A0A1X2HJC6"/>
<dbReference type="OrthoDB" id="2433378at2759"/>
<proteinExistence type="predicted"/>
<protein>
    <recommendedName>
        <fullName evidence="3">ARS-binding protein 1 N-terminal domain-containing protein</fullName>
    </recommendedName>
</protein>
<accession>A0A1X2HJC6</accession>
<name>A0A1X2HJC6_SYNRA</name>
<gene>
    <name evidence="1" type="ORF">BCR43DRAFT_423154</name>
</gene>
<evidence type="ECO:0000313" key="2">
    <source>
        <dbReference type="Proteomes" id="UP000242180"/>
    </source>
</evidence>
<dbReference type="Gene3D" id="1.10.10.60">
    <property type="entry name" value="Homeodomain-like"/>
    <property type="match status" value="1"/>
</dbReference>